<dbReference type="InterPro" id="IPR001387">
    <property type="entry name" value="Cro/C1-type_HTH"/>
</dbReference>
<dbReference type="InterPro" id="IPR010359">
    <property type="entry name" value="IrrE_HExxH"/>
</dbReference>
<name>A0A7D9H3V9_9GAMM</name>
<dbReference type="EMBL" id="LR633967">
    <property type="protein sequence ID" value="VUX55326.1"/>
    <property type="molecule type" value="Genomic_DNA"/>
</dbReference>
<reference evidence="2" key="1">
    <citation type="submission" date="2019-07" db="EMBL/GenBank/DDBJ databases">
        <authorList>
            <person name="Weber M."/>
            <person name="Kostadinov I."/>
            <person name="Kostadinov D I."/>
        </authorList>
    </citation>
    <scope>NUCLEOTIDE SEQUENCE</scope>
    <source>
        <strain evidence="2">Gfbio:sag-sample-m06:053724c1-46a9-4a36-b237-ea2bf867836b</strain>
    </source>
</reference>
<dbReference type="PANTHER" id="PTHR43236">
    <property type="entry name" value="ANTITOXIN HIGA1"/>
    <property type="match status" value="1"/>
</dbReference>
<proteinExistence type="predicted"/>
<evidence type="ECO:0000259" key="1">
    <source>
        <dbReference type="Pfam" id="PF06114"/>
    </source>
</evidence>
<organism evidence="2">
    <name type="scientific">uncultured Woeseiaceae bacterium</name>
    <dbReference type="NCBI Taxonomy" id="1983305"/>
    <lineage>
        <taxon>Bacteria</taxon>
        <taxon>Pseudomonadati</taxon>
        <taxon>Pseudomonadota</taxon>
        <taxon>Gammaproteobacteria</taxon>
        <taxon>Woeseiales</taxon>
        <taxon>Woeseiaceae</taxon>
        <taxon>environmental samples</taxon>
    </lineage>
</organism>
<dbReference type="AlphaFoldDB" id="A0A7D9H3V9"/>
<dbReference type="InterPro" id="IPR052345">
    <property type="entry name" value="Rad_response_metalloprotease"/>
</dbReference>
<feature type="domain" description="IrrE N-terminal-like" evidence="1">
    <location>
        <begin position="206"/>
        <end position="306"/>
    </location>
</feature>
<dbReference type="CDD" id="cd00093">
    <property type="entry name" value="HTH_XRE"/>
    <property type="match status" value="1"/>
</dbReference>
<sequence>MSTVTVNPEILRWARETARLGPEEAVKKIGLAKTKDSTAVERLALLESGEVAPSRPMLVKMAKQYRRPLLTFYLSGVPEKGDRGNDYRTLPDGYDPTDDVFLDALIRGIRARQSMLRAALEDEEEAEELPFIGSMSMDDGQATVLASIRETIPLELDDFRAAANPDDAFKLLRTAVENIGIYVVLAGNLGSYHTAIDLRTFRGFALSDRIAPFVVMNDQDARAAWSFTLLHEITHLWLGQTGISGGHAELAVEQFCNDIAGEFLLPNVELQQIALPGRANIGAVMESITIFANERNVSRSMVAYKLYRHRLLTRDDWLAISRQFREEWLAGRENRRERTRNQDGGVDYYTVRKHRLGDALVGVVERMMSAGVLTTTKAGTVLGVKAKNVQSLISLNDPSRAA</sequence>
<protein>
    <submittedName>
        <fullName evidence="2">Helix-turn-helix domain protein</fullName>
    </submittedName>
</protein>
<evidence type="ECO:0000313" key="2">
    <source>
        <dbReference type="EMBL" id="VUX55326.1"/>
    </source>
</evidence>
<accession>A0A7D9H3V9</accession>
<dbReference type="PANTHER" id="PTHR43236:SF2">
    <property type="entry name" value="BLL0069 PROTEIN"/>
    <property type="match status" value="1"/>
</dbReference>
<gene>
    <name evidence="2" type="ORF">JTBM06_V1_10045</name>
</gene>
<dbReference type="Pfam" id="PF06114">
    <property type="entry name" value="Peptidase_M78"/>
    <property type="match status" value="1"/>
</dbReference>